<keyword evidence="2" id="KW-1185">Reference proteome</keyword>
<gene>
    <name evidence="1" type="ORF">HMPREF9098_1530</name>
</gene>
<dbReference type="HOGENOM" id="CLU_2649611_0_0_4"/>
<protein>
    <submittedName>
        <fullName evidence="1">Uncharacterized protein</fullName>
    </submittedName>
</protein>
<accession>F0F096</accession>
<reference evidence="1 2" key="1">
    <citation type="submission" date="2011-01" db="EMBL/GenBank/DDBJ databases">
        <authorList>
            <person name="Muzny D."/>
            <person name="Qin X."/>
            <person name="Deng J."/>
            <person name="Jiang H."/>
            <person name="Liu Y."/>
            <person name="Qu J."/>
            <person name="Song X.-Z."/>
            <person name="Zhang L."/>
            <person name="Thornton R."/>
            <person name="Coyle M."/>
            <person name="Francisco L."/>
            <person name="Jackson L."/>
            <person name="Javaid M."/>
            <person name="Korchina V."/>
            <person name="Kovar C."/>
            <person name="Mata R."/>
            <person name="Mathew T."/>
            <person name="Ngo R."/>
            <person name="Nguyen L."/>
            <person name="Nguyen N."/>
            <person name="Okwuonu G."/>
            <person name="Ongeri F."/>
            <person name="Pham C."/>
            <person name="Simmons D."/>
            <person name="Wilczek-Boney K."/>
            <person name="Hale W."/>
            <person name="Jakkamsetti A."/>
            <person name="Pham P."/>
            <person name="Ruth R."/>
            <person name="San Lucas F."/>
            <person name="Warren J."/>
            <person name="Zhang J."/>
            <person name="Zhao Z."/>
            <person name="Zhou C."/>
            <person name="Zhu D."/>
            <person name="Lee S."/>
            <person name="Bess C."/>
            <person name="Blankenburg K."/>
            <person name="Forbes L."/>
            <person name="Fu Q."/>
            <person name="Gubbala S."/>
            <person name="Hirani K."/>
            <person name="Jayaseelan J.C."/>
            <person name="Lara F."/>
            <person name="Munidasa M."/>
            <person name="Palculict T."/>
            <person name="Patil S."/>
            <person name="Pu L.-L."/>
            <person name="Saada N."/>
            <person name="Tang L."/>
            <person name="Weissenberger G."/>
            <person name="Zhu Y."/>
            <person name="Hemphill L."/>
            <person name="Shang Y."/>
            <person name="Youmans B."/>
            <person name="Ayvaz T."/>
            <person name="Ross M."/>
            <person name="Santibanez J."/>
            <person name="Aqrawi P."/>
            <person name="Gross S."/>
            <person name="Joshi V."/>
            <person name="Fowler G."/>
            <person name="Nazareth L."/>
            <person name="Reid J."/>
            <person name="Worley K."/>
            <person name="Petrosino J."/>
            <person name="Highlander S."/>
            <person name="Gibbs R."/>
        </authorList>
    </citation>
    <scope>NUCLEOTIDE SEQUENCE [LARGE SCALE GENOMIC DNA]</scope>
    <source>
        <strain evidence="1 2">ATCC 33394</strain>
    </source>
</reference>
<dbReference type="EMBL" id="AEWV01000024">
    <property type="protein sequence ID" value="EGC17017.1"/>
    <property type="molecule type" value="Genomic_DNA"/>
</dbReference>
<dbReference type="AlphaFoldDB" id="F0F096"/>
<name>F0F096_9NEIS</name>
<evidence type="ECO:0000313" key="1">
    <source>
        <dbReference type="EMBL" id="EGC17017.1"/>
    </source>
</evidence>
<proteinExistence type="predicted"/>
<evidence type="ECO:0000313" key="2">
    <source>
        <dbReference type="Proteomes" id="UP000004088"/>
    </source>
</evidence>
<organism evidence="1 2">
    <name type="scientific">Kingella denitrificans ATCC 33394</name>
    <dbReference type="NCBI Taxonomy" id="888741"/>
    <lineage>
        <taxon>Bacteria</taxon>
        <taxon>Pseudomonadati</taxon>
        <taxon>Pseudomonadota</taxon>
        <taxon>Betaproteobacteria</taxon>
        <taxon>Neisseriales</taxon>
        <taxon>Neisseriaceae</taxon>
        <taxon>Kingella</taxon>
    </lineage>
</organism>
<sequence>MQAAFFSAQPALFQLRQCALHFRHLLFQLRQFGFVDFHFQHQARTIADGDGASSFSGSLKGSAWATSAHPTLAEVV</sequence>
<comment type="caution">
    <text evidence="1">The sequence shown here is derived from an EMBL/GenBank/DDBJ whole genome shotgun (WGS) entry which is preliminary data.</text>
</comment>
<dbReference type="Proteomes" id="UP000004088">
    <property type="component" value="Unassembled WGS sequence"/>
</dbReference>